<feature type="signal peptide" evidence="2">
    <location>
        <begin position="1"/>
        <end position="24"/>
    </location>
</feature>
<feature type="region of interest" description="Disordered" evidence="1">
    <location>
        <begin position="25"/>
        <end position="46"/>
    </location>
</feature>
<dbReference type="PROSITE" id="PS51257">
    <property type="entry name" value="PROKAR_LIPOPROTEIN"/>
    <property type="match status" value="1"/>
</dbReference>
<gene>
    <name evidence="4" type="ORF">D4A47_07855</name>
</gene>
<dbReference type="InterPro" id="IPR058193">
    <property type="entry name" value="VanY/YodJ_core_dom"/>
</dbReference>
<dbReference type="Gene3D" id="3.30.1380.10">
    <property type="match status" value="1"/>
</dbReference>
<dbReference type="EMBL" id="RCHT01000011">
    <property type="protein sequence ID" value="RLL10964.1"/>
    <property type="molecule type" value="Genomic_DNA"/>
</dbReference>
<dbReference type="InterPro" id="IPR052179">
    <property type="entry name" value="DD-CPase-like"/>
</dbReference>
<dbReference type="AlphaFoldDB" id="A0A498CV12"/>
<dbReference type="GO" id="GO:0006508">
    <property type="term" value="P:proteolysis"/>
    <property type="evidence" value="ECO:0007669"/>
    <property type="project" value="InterPro"/>
</dbReference>
<accession>A0A498CV12</accession>
<organism evidence="4 5">
    <name type="scientific">Anaerotruncus massiliensis</name>
    <name type="common">ex Liu et al. 2021</name>
    <dbReference type="NCBI Taxonomy" id="2321404"/>
    <lineage>
        <taxon>Bacteria</taxon>
        <taxon>Bacillati</taxon>
        <taxon>Bacillota</taxon>
        <taxon>Clostridia</taxon>
        <taxon>Eubacteriales</taxon>
        <taxon>Oscillospiraceae</taxon>
        <taxon>Anaerotruncus</taxon>
    </lineage>
</organism>
<reference evidence="4 5" key="1">
    <citation type="submission" date="2018-10" db="EMBL/GenBank/DDBJ databases">
        <title>Anaerotruncus faecis sp. nov., isolated from human feces.</title>
        <authorList>
            <person name="Wang Y.-J."/>
        </authorList>
    </citation>
    <scope>NUCLEOTIDE SEQUENCE [LARGE SCALE GENOMIC DNA]</scope>
    <source>
        <strain evidence="4 5">22A2-44</strain>
    </source>
</reference>
<keyword evidence="4" id="KW-0121">Carboxypeptidase</keyword>
<sequence>MKRLWKAGTALLLAALLILSGCTARGPAPEESVSSAPEEEGAMPEPTMLPREEVGELENLLLVNAENPVPDDYTPELYPVSGAYQMDADAAGSMLWMLYDAAAQGVDLMVVSAYRGTERQRQNFNNKVQEYISLGLSEEEAVEVTSQWIAPPGTSEHETGLAADIVTPGYQMLNHGFAETQAAKWLAAHAPEYGFILRYPEDKTEITGITYEPWHFRYVGKRAAREITERGVSLEEYLGVAGETYAE</sequence>
<dbReference type="SUPFAM" id="SSF55166">
    <property type="entry name" value="Hedgehog/DD-peptidase"/>
    <property type="match status" value="1"/>
</dbReference>
<dbReference type="PANTHER" id="PTHR34385">
    <property type="entry name" value="D-ALANYL-D-ALANINE CARBOXYPEPTIDASE"/>
    <property type="match status" value="1"/>
</dbReference>
<evidence type="ECO:0000313" key="4">
    <source>
        <dbReference type="EMBL" id="RLL10964.1"/>
    </source>
</evidence>
<keyword evidence="4" id="KW-0378">Hydrolase</keyword>
<feature type="compositionally biased region" description="Low complexity" evidence="1">
    <location>
        <begin position="26"/>
        <end position="36"/>
    </location>
</feature>
<keyword evidence="5" id="KW-1185">Reference proteome</keyword>
<evidence type="ECO:0000256" key="2">
    <source>
        <dbReference type="SAM" id="SignalP"/>
    </source>
</evidence>
<dbReference type="Proteomes" id="UP000276301">
    <property type="component" value="Unassembled WGS sequence"/>
</dbReference>
<evidence type="ECO:0000256" key="1">
    <source>
        <dbReference type="SAM" id="MobiDB-lite"/>
    </source>
</evidence>
<dbReference type="RefSeq" id="WP_121586864.1">
    <property type="nucleotide sequence ID" value="NZ_RCHT01000011.1"/>
</dbReference>
<dbReference type="Pfam" id="PF02557">
    <property type="entry name" value="VanY"/>
    <property type="match status" value="1"/>
</dbReference>
<keyword evidence="4" id="KW-0645">Protease</keyword>
<evidence type="ECO:0000259" key="3">
    <source>
        <dbReference type="Pfam" id="PF02557"/>
    </source>
</evidence>
<feature type="chain" id="PRO_5038447830" evidence="2">
    <location>
        <begin position="25"/>
        <end position="247"/>
    </location>
</feature>
<name>A0A498CV12_9FIRM</name>
<dbReference type="CDD" id="cd14852">
    <property type="entry name" value="LD-carboxypeptidase"/>
    <property type="match status" value="1"/>
</dbReference>
<evidence type="ECO:0000313" key="5">
    <source>
        <dbReference type="Proteomes" id="UP000276301"/>
    </source>
</evidence>
<dbReference type="PANTHER" id="PTHR34385:SF1">
    <property type="entry name" value="PEPTIDOGLYCAN L-ALANYL-D-GLUTAMATE ENDOPEPTIDASE CWLK"/>
    <property type="match status" value="1"/>
</dbReference>
<dbReference type="InterPro" id="IPR003709">
    <property type="entry name" value="VanY-like_core_dom"/>
</dbReference>
<comment type="caution">
    <text evidence="4">The sequence shown here is derived from an EMBL/GenBank/DDBJ whole genome shotgun (WGS) entry which is preliminary data.</text>
</comment>
<keyword evidence="2" id="KW-0732">Signal</keyword>
<protein>
    <submittedName>
        <fullName evidence="4">D-alanyl-D-alanine carboxypeptidase family protein</fullName>
    </submittedName>
</protein>
<proteinExistence type="predicted"/>
<feature type="domain" description="D-alanyl-D-alanine carboxypeptidase-like core" evidence="3">
    <location>
        <begin position="85"/>
        <end position="221"/>
    </location>
</feature>
<dbReference type="GO" id="GO:0004180">
    <property type="term" value="F:carboxypeptidase activity"/>
    <property type="evidence" value="ECO:0007669"/>
    <property type="project" value="UniProtKB-KW"/>
</dbReference>
<dbReference type="InterPro" id="IPR009045">
    <property type="entry name" value="Zn_M74/Hedgehog-like"/>
</dbReference>